<sequence length="35" mass="4006">MYQNGVEGFEMGAVIFQRSKVSKVSWEKLNGENEI</sequence>
<name>A0A1F2PAK2_9EURY</name>
<proteinExistence type="predicted"/>
<dbReference type="AlphaFoldDB" id="A0A1F2PAK2"/>
<evidence type="ECO:0000313" key="2">
    <source>
        <dbReference type="Proteomes" id="UP000186940"/>
    </source>
</evidence>
<dbReference type="EMBL" id="LYOS01000003">
    <property type="protein sequence ID" value="OFV67721.1"/>
    <property type="molecule type" value="Genomic_DNA"/>
</dbReference>
<accession>A0A1F2PAK2</accession>
<comment type="caution">
    <text evidence="1">The sequence shown here is derived from an EMBL/GenBank/DDBJ whole genome shotgun (WGS) entry which is preliminary data.</text>
</comment>
<gene>
    <name evidence="1" type="ORF">SCAL_001096</name>
</gene>
<dbReference type="Proteomes" id="UP000186940">
    <property type="component" value="Unassembled WGS sequence"/>
</dbReference>
<organism evidence="1 2">
    <name type="scientific">Candidatus Syntropharchaeum caldarium</name>
    <dbReference type="NCBI Taxonomy" id="1838285"/>
    <lineage>
        <taxon>Archaea</taxon>
        <taxon>Methanobacteriati</taxon>
        <taxon>Methanobacteriota</taxon>
        <taxon>Stenosarchaea group</taxon>
        <taxon>Methanomicrobia</taxon>
        <taxon>Methanosarcinales</taxon>
        <taxon>ANME-2 cluster</taxon>
        <taxon>Candidatus Syntropharchaeum</taxon>
    </lineage>
</organism>
<protein>
    <submittedName>
        <fullName evidence="1">Uncharacterized protein</fullName>
    </submittedName>
</protein>
<reference evidence="1" key="1">
    <citation type="submission" date="2016-05" db="EMBL/GenBank/DDBJ databases">
        <title>Microbial consortia oxidize butane by reversing methanogenesis.</title>
        <authorList>
            <person name="Laso-Perez R."/>
            <person name="Richter M."/>
            <person name="Wegener G."/>
            <person name="Musat F."/>
        </authorList>
    </citation>
    <scope>NUCLEOTIDE SEQUENCE [LARGE SCALE GENOMIC DNA]</scope>
    <source>
        <strain evidence="1">BOX2</strain>
    </source>
</reference>
<evidence type="ECO:0000313" key="1">
    <source>
        <dbReference type="EMBL" id="OFV67721.1"/>
    </source>
</evidence>
<keyword evidence="2" id="KW-1185">Reference proteome</keyword>